<dbReference type="EMBL" id="VSWD01000011">
    <property type="protein sequence ID" value="KAK3087430.1"/>
    <property type="molecule type" value="Genomic_DNA"/>
</dbReference>
<feature type="domain" description="G-protein coupled receptors family 1 profile" evidence="10">
    <location>
        <begin position="45"/>
        <end position="412"/>
    </location>
</feature>
<gene>
    <name evidence="11" type="ORF">FSP39_005839</name>
</gene>
<evidence type="ECO:0000256" key="8">
    <source>
        <dbReference type="SAM" id="MobiDB-lite"/>
    </source>
</evidence>
<keyword evidence="5 9" id="KW-0472">Membrane</keyword>
<dbReference type="PANTHER" id="PTHR24238:SF47">
    <property type="entry name" value="ECDYSTEROIDS_DOPAMINE RECEPTOR-RELATED"/>
    <property type="match status" value="1"/>
</dbReference>
<dbReference type="CDD" id="cd00637">
    <property type="entry name" value="7tm_classA_rhodopsin-like"/>
    <property type="match status" value="1"/>
</dbReference>
<dbReference type="Proteomes" id="UP001186944">
    <property type="component" value="Unassembled WGS sequence"/>
</dbReference>
<evidence type="ECO:0000256" key="9">
    <source>
        <dbReference type="SAM" id="Phobius"/>
    </source>
</evidence>
<evidence type="ECO:0000256" key="7">
    <source>
        <dbReference type="ARBA" id="ARBA00023224"/>
    </source>
</evidence>
<feature type="transmembrane region" description="Helical" evidence="9">
    <location>
        <begin position="145"/>
        <end position="165"/>
    </location>
</feature>
<dbReference type="PRINTS" id="PR00237">
    <property type="entry name" value="GPCRRHODOPSN"/>
</dbReference>
<sequence length="430" mass="49503">MANSTNGLDGAMMTFDASQLNSVLAEYLLPNTVVLFIYMVVGLLGNITVILMYTYRIKANKDDRFFIPFLAFFDLLACTIGCTFAISLNLLPIQFMSDVKCKVLWYLNMCTTLNATLMLIVIAVQRYLKVCRPFGAQMTLRKKHIALAVVLLTSSVTAVPATFFYGEIEVVNRQTNVTGFRCGRYNSDQLSSYLSAFNIVLLLMAIFGISSITFLYIQVGRSIYRQVNFRQRFRSSAAVPTDKKPESSTPDSGVESDSNPKVSDVFYDANRREVDDALKNDKPDDRKYSKDSMFSDDEHEIALNNSLKKKNMDNQNREIDANRHRGNRKRKGSIFRVKGMDFNTCIRQYKYSFLFMVISSVFILSFTPRMVIMILEAMDKDFWDNLPDSYIRLCLFFYRLYILNNVINPFLYAAFDVRFRQEIKKLCQRS</sequence>
<keyword evidence="3 9" id="KW-1133">Transmembrane helix</keyword>
<evidence type="ECO:0000259" key="10">
    <source>
        <dbReference type="PROSITE" id="PS50262"/>
    </source>
</evidence>
<dbReference type="PROSITE" id="PS50262">
    <property type="entry name" value="G_PROTEIN_RECEP_F1_2"/>
    <property type="match status" value="1"/>
</dbReference>
<feature type="transmembrane region" description="Helical" evidence="9">
    <location>
        <begin position="103"/>
        <end position="124"/>
    </location>
</feature>
<dbReference type="InterPro" id="IPR017452">
    <property type="entry name" value="GPCR_Rhodpsn_7TM"/>
</dbReference>
<feature type="transmembrane region" description="Helical" evidence="9">
    <location>
        <begin position="65"/>
        <end position="91"/>
    </location>
</feature>
<comment type="subcellular location">
    <subcellularLocation>
        <location evidence="1">Membrane</location>
        <topology evidence="1">Multi-pass membrane protein</topology>
    </subcellularLocation>
</comment>
<keyword evidence="7" id="KW-0807">Transducer</keyword>
<dbReference type="AlphaFoldDB" id="A0AA88XL42"/>
<reference evidence="11" key="1">
    <citation type="submission" date="2019-08" db="EMBL/GenBank/DDBJ databases">
        <title>The improved chromosome-level genome for the pearl oyster Pinctada fucata martensii using PacBio sequencing and Hi-C.</title>
        <authorList>
            <person name="Zheng Z."/>
        </authorList>
    </citation>
    <scope>NUCLEOTIDE SEQUENCE</scope>
    <source>
        <strain evidence="11">ZZ-2019</strain>
        <tissue evidence="11">Adductor muscle</tissue>
    </source>
</reference>
<evidence type="ECO:0000313" key="11">
    <source>
        <dbReference type="EMBL" id="KAK3087430.1"/>
    </source>
</evidence>
<organism evidence="11 12">
    <name type="scientific">Pinctada imbricata</name>
    <name type="common">Atlantic pearl-oyster</name>
    <name type="synonym">Pinctada martensii</name>
    <dbReference type="NCBI Taxonomy" id="66713"/>
    <lineage>
        <taxon>Eukaryota</taxon>
        <taxon>Metazoa</taxon>
        <taxon>Spiralia</taxon>
        <taxon>Lophotrochozoa</taxon>
        <taxon>Mollusca</taxon>
        <taxon>Bivalvia</taxon>
        <taxon>Autobranchia</taxon>
        <taxon>Pteriomorphia</taxon>
        <taxon>Pterioida</taxon>
        <taxon>Pterioidea</taxon>
        <taxon>Pteriidae</taxon>
        <taxon>Pinctada</taxon>
    </lineage>
</organism>
<evidence type="ECO:0000256" key="3">
    <source>
        <dbReference type="ARBA" id="ARBA00022989"/>
    </source>
</evidence>
<feature type="region of interest" description="Disordered" evidence="8">
    <location>
        <begin position="235"/>
        <end position="262"/>
    </location>
</feature>
<dbReference type="GO" id="GO:0004930">
    <property type="term" value="F:G protein-coupled receptor activity"/>
    <property type="evidence" value="ECO:0007669"/>
    <property type="project" value="UniProtKB-KW"/>
</dbReference>
<dbReference type="Pfam" id="PF00001">
    <property type="entry name" value="7tm_1"/>
    <property type="match status" value="1"/>
</dbReference>
<name>A0AA88XL42_PINIB</name>
<protein>
    <recommendedName>
        <fullName evidence="10">G-protein coupled receptors family 1 profile domain-containing protein</fullName>
    </recommendedName>
</protein>
<feature type="transmembrane region" description="Helical" evidence="9">
    <location>
        <begin position="353"/>
        <end position="375"/>
    </location>
</feature>
<evidence type="ECO:0000313" key="12">
    <source>
        <dbReference type="Proteomes" id="UP001186944"/>
    </source>
</evidence>
<keyword evidence="4" id="KW-0297">G-protein coupled receptor</keyword>
<keyword evidence="2 9" id="KW-0812">Transmembrane</keyword>
<feature type="transmembrane region" description="Helical" evidence="9">
    <location>
        <begin position="395"/>
        <end position="415"/>
    </location>
</feature>
<proteinExistence type="predicted"/>
<evidence type="ECO:0000256" key="1">
    <source>
        <dbReference type="ARBA" id="ARBA00004141"/>
    </source>
</evidence>
<feature type="compositionally biased region" description="Polar residues" evidence="8">
    <location>
        <begin position="247"/>
        <end position="261"/>
    </location>
</feature>
<evidence type="ECO:0000256" key="4">
    <source>
        <dbReference type="ARBA" id="ARBA00023040"/>
    </source>
</evidence>
<evidence type="ECO:0000256" key="5">
    <source>
        <dbReference type="ARBA" id="ARBA00023136"/>
    </source>
</evidence>
<dbReference type="GO" id="GO:0016020">
    <property type="term" value="C:membrane"/>
    <property type="evidence" value="ECO:0007669"/>
    <property type="project" value="UniProtKB-SubCell"/>
</dbReference>
<evidence type="ECO:0000256" key="6">
    <source>
        <dbReference type="ARBA" id="ARBA00023170"/>
    </source>
</evidence>
<keyword evidence="12" id="KW-1185">Reference proteome</keyword>
<dbReference type="SUPFAM" id="SSF81321">
    <property type="entry name" value="Family A G protein-coupled receptor-like"/>
    <property type="match status" value="1"/>
</dbReference>
<keyword evidence="6" id="KW-0675">Receptor</keyword>
<dbReference type="Gene3D" id="1.20.1070.10">
    <property type="entry name" value="Rhodopsin 7-helix transmembrane proteins"/>
    <property type="match status" value="1"/>
</dbReference>
<dbReference type="InterPro" id="IPR000276">
    <property type="entry name" value="GPCR_Rhodpsn"/>
</dbReference>
<accession>A0AA88XL42</accession>
<feature type="transmembrane region" description="Helical" evidence="9">
    <location>
        <begin position="193"/>
        <end position="217"/>
    </location>
</feature>
<evidence type="ECO:0000256" key="2">
    <source>
        <dbReference type="ARBA" id="ARBA00022692"/>
    </source>
</evidence>
<feature type="transmembrane region" description="Helical" evidence="9">
    <location>
        <begin position="33"/>
        <end position="53"/>
    </location>
</feature>
<dbReference type="PANTHER" id="PTHR24238">
    <property type="entry name" value="G-PROTEIN COUPLED RECEPTOR"/>
    <property type="match status" value="1"/>
</dbReference>
<comment type="caution">
    <text evidence="11">The sequence shown here is derived from an EMBL/GenBank/DDBJ whole genome shotgun (WGS) entry which is preliminary data.</text>
</comment>